<name>A0ABW1NEL6_9ACTN</name>
<gene>
    <name evidence="3" type="ORF">ACFP1K_04765</name>
</gene>
<proteinExistence type="predicted"/>
<accession>A0ABW1NEL6</accession>
<reference evidence="4" key="1">
    <citation type="journal article" date="2019" name="Int. J. Syst. Evol. Microbiol.">
        <title>The Global Catalogue of Microorganisms (GCM) 10K type strain sequencing project: providing services to taxonomists for standard genome sequencing and annotation.</title>
        <authorList>
            <consortium name="The Broad Institute Genomics Platform"/>
            <consortium name="The Broad Institute Genome Sequencing Center for Infectious Disease"/>
            <person name="Wu L."/>
            <person name="Ma J."/>
        </authorList>
    </citation>
    <scope>NUCLEOTIDE SEQUENCE [LARGE SCALE GENOMIC DNA]</scope>
    <source>
        <strain evidence="4">JCM 30346</strain>
    </source>
</reference>
<dbReference type="InterPro" id="IPR013495">
    <property type="entry name" value="CHP02679"/>
</dbReference>
<dbReference type="NCBIfam" id="TIGR02679">
    <property type="entry name" value="TIGR02679 family protein"/>
    <property type="match status" value="1"/>
</dbReference>
<evidence type="ECO:0000313" key="3">
    <source>
        <dbReference type="EMBL" id="MFC6080457.1"/>
    </source>
</evidence>
<evidence type="ECO:0000259" key="2">
    <source>
        <dbReference type="Pfam" id="PF11796"/>
    </source>
</evidence>
<evidence type="ECO:0000259" key="1">
    <source>
        <dbReference type="Pfam" id="PF09664"/>
    </source>
</evidence>
<feature type="domain" description="DUF2399" evidence="1">
    <location>
        <begin position="263"/>
        <end position="416"/>
    </location>
</feature>
<dbReference type="Proteomes" id="UP001596137">
    <property type="component" value="Unassembled WGS sequence"/>
</dbReference>
<dbReference type="Pfam" id="PF09664">
    <property type="entry name" value="DUF2399"/>
    <property type="match status" value="1"/>
</dbReference>
<organism evidence="3 4">
    <name type="scientific">Sphaerisporangium aureirubrum</name>
    <dbReference type="NCBI Taxonomy" id="1544736"/>
    <lineage>
        <taxon>Bacteria</taxon>
        <taxon>Bacillati</taxon>
        <taxon>Actinomycetota</taxon>
        <taxon>Actinomycetes</taxon>
        <taxon>Streptosporangiales</taxon>
        <taxon>Streptosporangiaceae</taxon>
        <taxon>Sphaerisporangium</taxon>
    </lineage>
</organism>
<evidence type="ECO:0000313" key="4">
    <source>
        <dbReference type="Proteomes" id="UP001596137"/>
    </source>
</evidence>
<comment type="caution">
    <text evidence="3">The sequence shown here is derived from an EMBL/GenBank/DDBJ whole genome shotgun (WGS) entry which is preliminary data.</text>
</comment>
<dbReference type="RefSeq" id="WP_380747235.1">
    <property type="nucleotide sequence ID" value="NZ_JBHSRF010000004.1"/>
</dbReference>
<keyword evidence="4" id="KW-1185">Reference proteome</keyword>
<dbReference type="InterPro" id="IPR024465">
    <property type="entry name" value="DUF2399"/>
</dbReference>
<dbReference type="Pfam" id="PF11796">
    <property type="entry name" value="DUF3323"/>
    <property type="match status" value="1"/>
</dbReference>
<feature type="domain" description="Conserved hypothetical protein CHP02679 N terminus" evidence="2">
    <location>
        <begin position="35"/>
        <end position="242"/>
    </location>
</feature>
<dbReference type="EMBL" id="JBHSRF010000004">
    <property type="protein sequence ID" value="MFC6080457.1"/>
    <property type="molecule type" value="Genomic_DNA"/>
</dbReference>
<dbReference type="InterPro" id="IPR024466">
    <property type="entry name" value="CHP02679_N"/>
</dbReference>
<sequence length="425" mass="44727">MSTDGSERLERLLGGPESSWLVDRVRRRLELGRPLTGSVTLGAASPEQRRAVERLLGRRAGTGSSLSVSLDEVDHVLRMSGASSGGLHGAVVLLRGPVRDLGRESTERAAAWRDAHAMLDAVVAGRPELSGWRAWLDATGLVRRVTADSGEARVVLDRLAVLLRRLPSPGIPIGRLAAETCGDAHGLDDGEPLATLAVSAARALGGSPYAGDGTADARRRAWAGVGVHLDELSPVVLCLGLAGDGHSPTGRMLAAARAAGEPCVLTLRQLRRHEVPIVERMVRICENPIVIAAAADELGPHCPPVVCVNGRPSAAVWTLLDLLAAGGARFAYHGDFDWGGIGIAAAVYERLGWRPWRYDTLAYEATLAAGDATPPLNPLTGRPCPTPWDPALSAAMTRRAVRVEEELVLGALLADLSGDGSSPQS</sequence>
<protein>
    <submittedName>
        <fullName evidence="3">TIGR02679 family protein</fullName>
    </submittedName>
</protein>